<evidence type="ECO:0000313" key="6">
    <source>
        <dbReference type="Proteomes" id="UP000601171"/>
    </source>
</evidence>
<dbReference type="GO" id="GO:0004730">
    <property type="term" value="F:pseudouridylate synthase activity"/>
    <property type="evidence" value="ECO:0007669"/>
    <property type="project" value="TreeGrafter"/>
</dbReference>
<reference evidence="5" key="1">
    <citation type="submission" date="2020-08" db="EMBL/GenBank/DDBJ databases">
        <title>Genome public.</title>
        <authorList>
            <person name="Liu C."/>
            <person name="Sun Q."/>
        </authorList>
    </citation>
    <scope>NUCLEOTIDE SEQUENCE</scope>
    <source>
        <strain evidence="5">BX21</strain>
    </source>
</reference>
<dbReference type="PANTHER" id="PTHR42909">
    <property type="entry name" value="ZGC:136858"/>
    <property type="match status" value="1"/>
</dbReference>
<dbReference type="InterPro" id="IPR011611">
    <property type="entry name" value="PfkB_dom"/>
</dbReference>
<dbReference type="CDD" id="cd01941">
    <property type="entry name" value="YeiC_kinase_like"/>
    <property type="match status" value="1"/>
</dbReference>
<organism evidence="5 6">
    <name type="scientific">Paratissierella segnis</name>
    <dbReference type="NCBI Taxonomy" id="2763679"/>
    <lineage>
        <taxon>Bacteria</taxon>
        <taxon>Bacillati</taxon>
        <taxon>Bacillota</taxon>
        <taxon>Tissierellia</taxon>
        <taxon>Tissierellales</taxon>
        <taxon>Tissierellaceae</taxon>
        <taxon>Paratissierella</taxon>
    </lineage>
</organism>
<dbReference type="Gene3D" id="3.40.1190.20">
    <property type="match status" value="1"/>
</dbReference>
<dbReference type="Pfam" id="PF00294">
    <property type="entry name" value="PfkB"/>
    <property type="match status" value="1"/>
</dbReference>
<dbReference type="RefSeq" id="WP_262430903.1">
    <property type="nucleotide sequence ID" value="NZ_JACRTG010000034.1"/>
</dbReference>
<dbReference type="InterPro" id="IPR002173">
    <property type="entry name" value="Carboh/pur_kinase_PfkB_CS"/>
</dbReference>
<dbReference type="PROSITE" id="PS00584">
    <property type="entry name" value="PFKB_KINASES_2"/>
    <property type="match status" value="1"/>
</dbReference>
<keyword evidence="1" id="KW-0808">Transferase</keyword>
<proteinExistence type="predicted"/>
<feature type="domain" description="Carbohydrate kinase PfkB" evidence="4">
    <location>
        <begin position="4"/>
        <end position="289"/>
    </location>
</feature>
<evidence type="ECO:0000313" key="5">
    <source>
        <dbReference type="EMBL" id="MBC8589435.1"/>
    </source>
</evidence>
<comment type="caution">
    <text evidence="5">The sequence shown here is derived from an EMBL/GenBank/DDBJ whole genome shotgun (WGS) entry which is preliminary data.</text>
</comment>
<dbReference type="PANTHER" id="PTHR42909:SF1">
    <property type="entry name" value="CARBOHYDRATE KINASE PFKB DOMAIN-CONTAINING PROTEIN"/>
    <property type="match status" value="1"/>
</dbReference>
<dbReference type="GO" id="GO:0016301">
    <property type="term" value="F:kinase activity"/>
    <property type="evidence" value="ECO:0007669"/>
    <property type="project" value="UniProtKB-KW"/>
</dbReference>
<keyword evidence="3 5" id="KW-0418">Kinase</keyword>
<keyword evidence="2" id="KW-0479">Metal-binding</keyword>
<keyword evidence="6" id="KW-1185">Reference proteome</keyword>
<accession>A0A926F042</accession>
<dbReference type="GO" id="GO:0016798">
    <property type="term" value="F:hydrolase activity, acting on glycosyl bonds"/>
    <property type="evidence" value="ECO:0007669"/>
    <property type="project" value="TreeGrafter"/>
</dbReference>
<dbReference type="InterPro" id="IPR029056">
    <property type="entry name" value="Ribokinase-like"/>
</dbReference>
<evidence type="ECO:0000256" key="3">
    <source>
        <dbReference type="ARBA" id="ARBA00022777"/>
    </source>
</evidence>
<dbReference type="GO" id="GO:0046872">
    <property type="term" value="F:metal ion binding"/>
    <property type="evidence" value="ECO:0007669"/>
    <property type="project" value="UniProtKB-KW"/>
</dbReference>
<gene>
    <name evidence="5" type="ORF">H8707_14565</name>
</gene>
<dbReference type="GO" id="GO:0005737">
    <property type="term" value="C:cytoplasm"/>
    <property type="evidence" value="ECO:0007669"/>
    <property type="project" value="TreeGrafter"/>
</dbReference>
<dbReference type="EMBL" id="JACRTG010000034">
    <property type="protein sequence ID" value="MBC8589435.1"/>
    <property type="molecule type" value="Genomic_DNA"/>
</dbReference>
<evidence type="ECO:0000259" key="4">
    <source>
        <dbReference type="Pfam" id="PF00294"/>
    </source>
</evidence>
<name>A0A926F042_9FIRM</name>
<sequence length="307" mass="33449">MPSYVCLVGGVNIDISGTPFSTLNLRDSNPGKTTLSLGGVARNIAENLSLLGIKTEFITALGNDTYAEEIQNDCKEKNISLTHSIVKKRERTSSYLCINDENGDMHVAISDMKIYNYITPKYLISKLNVINKSRLCVIDTNIPGKSLNFLMDSCTVPIFMDTVSISKTEKIKNSIHNIHTLKPNINEAEILSDMKIKNNNDLKAASDIIHNKGVKWLFISLGTNGVYYSNRDVNGKLPAVLAKIVSTTGAGDSFLAGAIWAFSKGEGIENCAKAGLSASSICVGSPLTVSKDMSVSNLEEILKNHWR</sequence>
<evidence type="ECO:0000256" key="2">
    <source>
        <dbReference type="ARBA" id="ARBA00022723"/>
    </source>
</evidence>
<dbReference type="PROSITE" id="PS00583">
    <property type="entry name" value="PFKB_KINASES_1"/>
    <property type="match status" value="1"/>
</dbReference>
<protein>
    <submittedName>
        <fullName evidence="5">Carbohydrate kinase family protein</fullName>
    </submittedName>
</protein>
<evidence type="ECO:0000256" key="1">
    <source>
        <dbReference type="ARBA" id="ARBA00022679"/>
    </source>
</evidence>
<dbReference type="Proteomes" id="UP000601171">
    <property type="component" value="Unassembled WGS sequence"/>
</dbReference>
<dbReference type="AlphaFoldDB" id="A0A926F042"/>
<dbReference type="SUPFAM" id="SSF53613">
    <property type="entry name" value="Ribokinase-like"/>
    <property type="match status" value="1"/>
</dbReference>